<name>A0A7J6DU09_CANSA</name>
<evidence type="ECO:0000313" key="4">
    <source>
        <dbReference type="EMBL" id="KAF4349270.1"/>
    </source>
</evidence>
<feature type="region of interest" description="Disordered" evidence="1">
    <location>
        <begin position="284"/>
        <end position="321"/>
    </location>
</feature>
<sequence length="920" mass="104607">MDPTGICEVFEDSIQIAQDDITFSLNPGEVDEPQEENKVLLGKIISRYKLGKAAIQGSLKLSWNAIRGWKWKEIENGILQFTFANRNDAMNVLARRPWFVCGALLVIMPWPAWLTPAEVRFDKTPIWVNIESIPPFYWNLSNLKEMATKASSVFDLPHGIEDAIGMSTLRFRATIDLNKPIFAGFFLRRQKLKDLWIQYKYEKLPKACFKCGLLTHDQTTCFKAPTVVKDDRGNFYPMFGIWLKKDAQEKSPFTTPLAKWFQDWVLQKRLGRDPTLRNQVKVQKALRHGDEAEPRESRMQFPGKRRIVTDSDEEGGSPTTEEVITQLPLVYLPGIGEFAPFGSNSKKVLIRDLIEAAEEYAKSKTENKSQKRKEPALCTNQPDDSTSNKADCQSGDTRGEDDNNDSQQVASPKPNMVQQGEINHISQLVVSSVSNESSTSGFKGNLEDATSTPYKESPLGSQAQTINWPSKEFWAQPKARELLMGSLTVDKYHREPTLFNPITSIEDFRVQEHLTGPRKRKASDGFILSPPTGMSNLTPQRKTENQPKETCAIDQQGNLLDSNTSNQSPTRPGQTTAFSPGSDHKTNSAKRRGRPKKQNQKTQHEEEAPPKKRGRPPKQKGLSTTPKSFKWRNKAKTPSGIGATLSNLWESRAFDLKVNLDNHFVCKITSSNKFVIHGEISSDPPGHVWQLLGMYAPPHERDKETFWSLIGDQVAHNQIPTLILGDLNGTIKDHECLNYSRRGNSSRYSFDLRRMVSRTGMVDLGFLGPPYTWSKTSSSHTHRNTIKKARLDRGLATTEWRLLFPSAVINHLPTMASDHRPILLDTNAGVNCKRRLFKYENMWARDIRSFWVVKEAWAGRLHENPMLNFHRKIKNTSRKLSNWNKKHFRRLNTQVKEASTTLKLYKGQSNYMSPLLQDIS</sequence>
<feature type="compositionally biased region" description="Polar residues" evidence="1">
    <location>
        <begin position="405"/>
        <end position="417"/>
    </location>
</feature>
<feature type="compositionally biased region" description="Polar residues" evidence="1">
    <location>
        <begin position="378"/>
        <end position="396"/>
    </location>
</feature>
<gene>
    <name evidence="4" type="ORF">F8388_024237</name>
</gene>
<comment type="caution">
    <text evidence="4">The sequence shown here is derived from an EMBL/GenBank/DDBJ whole genome shotgun (WGS) entry which is preliminary data.</text>
</comment>
<feature type="region of interest" description="Disordered" evidence="1">
    <location>
        <begin position="361"/>
        <end position="417"/>
    </location>
</feature>
<reference evidence="4 5" key="1">
    <citation type="journal article" date="2020" name="bioRxiv">
        <title>Sequence and annotation of 42 cannabis genomes reveals extensive copy number variation in cannabinoid synthesis and pathogen resistance genes.</title>
        <authorList>
            <person name="Mckernan K.J."/>
            <person name="Helbert Y."/>
            <person name="Kane L.T."/>
            <person name="Ebling H."/>
            <person name="Zhang L."/>
            <person name="Liu B."/>
            <person name="Eaton Z."/>
            <person name="Mclaughlin S."/>
            <person name="Kingan S."/>
            <person name="Baybayan P."/>
            <person name="Concepcion G."/>
            <person name="Jordan M."/>
            <person name="Riva A."/>
            <person name="Barbazuk W."/>
            <person name="Harkins T."/>
        </authorList>
    </citation>
    <scope>NUCLEOTIDE SEQUENCE [LARGE SCALE GENOMIC DNA]</scope>
    <source>
        <strain evidence="5">cv. Jamaican Lion 4</strain>
        <tissue evidence="4">Leaf</tissue>
    </source>
</reference>
<dbReference type="InterPro" id="IPR025836">
    <property type="entry name" value="Zn_knuckle_CX2CX4HX4C"/>
</dbReference>
<feature type="compositionally biased region" description="Basic residues" evidence="1">
    <location>
        <begin position="587"/>
        <end position="599"/>
    </location>
</feature>
<feature type="compositionally biased region" description="Basic and acidic residues" evidence="1">
    <location>
        <begin position="287"/>
        <end position="298"/>
    </location>
</feature>
<dbReference type="Pfam" id="PF14392">
    <property type="entry name" value="zf-CCHC_4"/>
    <property type="match status" value="1"/>
</dbReference>
<evidence type="ECO:0000259" key="3">
    <source>
        <dbReference type="Pfam" id="PF14392"/>
    </source>
</evidence>
<evidence type="ECO:0000259" key="2">
    <source>
        <dbReference type="Pfam" id="PF14111"/>
    </source>
</evidence>
<feature type="region of interest" description="Disordered" evidence="1">
    <location>
        <begin position="436"/>
        <end position="462"/>
    </location>
</feature>
<evidence type="ECO:0008006" key="6">
    <source>
        <dbReference type="Google" id="ProtNLM"/>
    </source>
</evidence>
<dbReference type="InterPro" id="IPR025558">
    <property type="entry name" value="DUF4283"/>
</dbReference>
<proteinExistence type="predicted"/>
<evidence type="ECO:0000313" key="5">
    <source>
        <dbReference type="Proteomes" id="UP000525078"/>
    </source>
</evidence>
<feature type="compositionally biased region" description="Polar residues" evidence="1">
    <location>
        <begin position="448"/>
        <end position="462"/>
    </location>
</feature>
<dbReference type="InterPro" id="IPR017956">
    <property type="entry name" value="AT_hook_DNA-bd_motif"/>
</dbReference>
<dbReference type="Pfam" id="PF14111">
    <property type="entry name" value="DUF4283"/>
    <property type="match status" value="1"/>
</dbReference>
<feature type="compositionally biased region" description="Polar residues" evidence="1">
    <location>
        <begin position="553"/>
        <end position="579"/>
    </location>
</feature>
<dbReference type="PANTHER" id="PTHR33710:SF77">
    <property type="entry name" value="DNASE I-LIKE SUPERFAMILY PROTEIN"/>
    <property type="match status" value="1"/>
</dbReference>
<accession>A0A7J6DU09</accession>
<dbReference type="AlphaFoldDB" id="A0A7J6DU09"/>
<feature type="region of interest" description="Disordered" evidence="1">
    <location>
        <begin position="514"/>
        <end position="637"/>
    </location>
</feature>
<dbReference type="GO" id="GO:0003677">
    <property type="term" value="F:DNA binding"/>
    <property type="evidence" value="ECO:0007669"/>
    <property type="project" value="InterPro"/>
</dbReference>
<dbReference type="SUPFAM" id="SSF56219">
    <property type="entry name" value="DNase I-like"/>
    <property type="match status" value="1"/>
</dbReference>
<dbReference type="SMART" id="SM00384">
    <property type="entry name" value="AT_hook"/>
    <property type="match status" value="2"/>
</dbReference>
<dbReference type="InterPro" id="IPR036691">
    <property type="entry name" value="Endo/exonu/phosph_ase_sf"/>
</dbReference>
<dbReference type="Gene3D" id="3.60.10.10">
    <property type="entry name" value="Endonuclease/exonuclease/phosphatase"/>
    <property type="match status" value="1"/>
</dbReference>
<protein>
    <recommendedName>
        <fullName evidence="6">DUF4283 domain-containing protein</fullName>
    </recommendedName>
</protein>
<feature type="domain" description="Zinc knuckle CX2CX4HX4C" evidence="3">
    <location>
        <begin position="175"/>
        <end position="221"/>
    </location>
</feature>
<dbReference type="Proteomes" id="UP000525078">
    <property type="component" value="Unassembled WGS sequence"/>
</dbReference>
<dbReference type="PANTHER" id="PTHR33710">
    <property type="entry name" value="BNAC02G09200D PROTEIN"/>
    <property type="match status" value="1"/>
</dbReference>
<organism evidence="4 5">
    <name type="scientific">Cannabis sativa</name>
    <name type="common">Hemp</name>
    <name type="synonym">Marijuana</name>
    <dbReference type="NCBI Taxonomy" id="3483"/>
    <lineage>
        <taxon>Eukaryota</taxon>
        <taxon>Viridiplantae</taxon>
        <taxon>Streptophyta</taxon>
        <taxon>Embryophyta</taxon>
        <taxon>Tracheophyta</taxon>
        <taxon>Spermatophyta</taxon>
        <taxon>Magnoliopsida</taxon>
        <taxon>eudicotyledons</taxon>
        <taxon>Gunneridae</taxon>
        <taxon>Pentapetalae</taxon>
        <taxon>rosids</taxon>
        <taxon>fabids</taxon>
        <taxon>Rosales</taxon>
        <taxon>Cannabaceae</taxon>
        <taxon>Cannabis</taxon>
    </lineage>
</organism>
<feature type="compositionally biased region" description="Basic and acidic residues" evidence="1">
    <location>
        <begin position="361"/>
        <end position="375"/>
    </location>
</feature>
<evidence type="ECO:0000256" key="1">
    <source>
        <dbReference type="SAM" id="MobiDB-lite"/>
    </source>
</evidence>
<dbReference type="EMBL" id="JAATIP010000401">
    <property type="protein sequence ID" value="KAF4349270.1"/>
    <property type="molecule type" value="Genomic_DNA"/>
</dbReference>
<feature type="domain" description="DUF4283" evidence="2">
    <location>
        <begin position="38"/>
        <end position="118"/>
    </location>
</feature>